<sequence>MDRVFKRIGEGLDIFNTLYERHQASTNSSQKDKLESDLKKEIKKLQRFREQVKTWQATNEVKDKDKLNENRRLVEHAMELYKLVEKGSKTKAYSDESLMNVSQEINPEDKEKYEAMEFVRNSLDEIQRQEEVLEVEIDKFTATSKKSKRGNSYANEEKKNELDHFMEMHKWHQEKLEIVLRLLENDILSPEEVLNIQDDVKYFLEENQDADFMNDDTIYDDLNLDQDALVQEVHATLAGNTSMTEEIESSRQNSRSDKQSQDNTSSSTTNQQQQQKTEETTTTTSITAASFCTKSVQFNCKFK</sequence>
<gene>
    <name evidence="1" type="ORF">Cboi01_000148600</name>
</gene>
<proteinExistence type="predicted"/>
<protein>
    <submittedName>
        <fullName evidence="1">Unnamed protein product</fullName>
    </submittedName>
</protein>
<evidence type="ECO:0000313" key="1">
    <source>
        <dbReference type="EMBL" id="GME89639.1"/>
    </source>
</evidence>
<evidence type="ECO:0000313" key="2">
    <source>
        <dbReference type="Proteomes" id="UP001165101"/>
    </source>
</evidence>
<reference evidence="1" key="1">
    <citation type="submission" date="2023-04" db="EMBL/GenBank/DDBJ databases">
        <title>Candida boidinii NBRC 1967.</title>
        <authorList>
            <person name="Ichikawa N."/>
            <person name="Sato H."/>
            <person name="Tonouchi N."/>
        </authorList>
    </citation>
    <scope>NUCLEOTIDE SEQUENCE</scope>
    <source>
        <strain evidence="1">NBRC 1967</strain>
    </source>
</reference>
<dbReference type="Proteomes" id="UP001165101">
    <property type="component" value="Unassembled WGS sequence"/>
</dbReference>
<accession>A0ACB5TJN5</accession>
<dbReference type="EMBL" id="BSXV01000560">
    <property type="protein sequence ID" value="GME89639.1"/>
    <property type="molecule type" value="Genomic_DNA"/>
</dbReference>
<comment type="caution">
    <text evidence="1">The sequence shown here is derived from an EMBL/GenBank/DDBJ whole genome shotgun (WGS) entry which is preliminary data.</text>
</comment>
<organism evidence="1 2">
    <name type="scientific">Candida boidinii</name>
    <name type="common">Yeast</name>
    <dbReference type="NCBI Taxonomy" id="5477"/>
    <lineage>
        <taxon>Eukaryota</taxon>
        <taxon>Fungi</taxon>
        <taxon>Dikarya</taxon>
        <taxon>Ascomycota</taxon>
        <taxon>Saccharomycotina</taxon>
        <taxon>Pichiomycetes</taxon>
        <taxon>Pichiales</taxon>
        <taxon>Pichiaceae</taxon>
        <taxon>Ogataea</taxon>
        <taxon>Ogataea/Candida clade</taxon>
    </lineage>
</organism>
<keyword evidence="2" id="KW-1185">Reference proteome</keyword>
<name>A0ACB5TJN5_CANBO</name>